<name>A0A2P2M5A4_RHIMU</name>
<proteinExistence type="predicted"/>
<protein>
    <submittedName>
        <fullName evidence="1">Uncharacterized protein</fullName>
    </submittedName>
</protein>
<evidence type="ECO:0000313" key="1">
    <source>
        <dbReference type="EMBL" id="MBX25400.1"/>
    </source>
</evidence>
<reference evidence="1" key="1">
    <citation type="submission" date="2018-02" db="EMBL/GenBank/DDBJ databases">
        <title>Rhizophora mucronata_Transcriptome.</title>
        <authorList>
            <person name="Meera S.P."/>
            <person name="Sreeshan A."/>
            <person name="Augustine A."/>
        </authorList>
    </citation>
    <scope>NUCLEOTIDE SEQUENCE</scope>
    <source>
        <tissue evidence="1">Leaf</tissue>
    </source>
</reference>
<organism evidence="1">
    <name type="scientific">Rhizophora mucronata</name>
    <name type="common">Asiatic mangrove</name>
    <dbReference type="NCBI Taxonomy" id="61149"/>
    <lineage>
        <taxon>Eukaryota</taxon>
        <taxon>Viridiplantae</taxon>
        <taxon>Streptophyta</taxon>
        <taxon>Embryophyta</taxon>
        <taxon>Tracheophyta</taxon>
        <taxon>Spermatophyta</taxon>
        <taxon>Magnoliopsida</taxon>
        <taxon>eudicotyledons</taxon>
        <taxon>Gunneridae</taxon>
        <taxon>Pentapetalae</taxon>
        <taxon>rosids</taxon>
        <taxon>fabids</taxon>
        <taxon>Malpighiales</taxon>
        <taxon>Rhizophoraceae</taxon>
        <taxon>Rhizophora</taxon>
    </lineage>
</organism>
<dbReference type="EMBL" id="GGEC01044916">
    <property type="protein sequence ID" value="MBX25400.1"/>
    <property type="molecule type" value="Transcribed_RNA"/>
</dbReference>
<accession>A0A2P2M5A4</accession>
<sequence length="25" mass="3077">MGEIWFCRISITCNIWKGQYNTWLL</sequence>
<dbReference type="AlphaFoldDB" id="A0A2P2M5A4"/>